<dbReference type="AlphaFoldDB" id="A0A284VSY1"/>
<dbReference type="EMBL" id="FZMP01000214">
    <property type="protein sequence ID" value="SNQ62293.1"/>
    <property type="molecule type" value="Genomic_DNA"/>
</dbReference>
<name>A0A284VSY1_9EURY</name>
<reference evidence="2" key="1">
    <citation type="submission" date="2017-06" db="EMBL/GenBank/DDBJ databases">
        <authorList>
            <person name="Cremers G."/>
        </authorList>
    </citation>
    <scope>NUCLEOTIDE SEQUENCE [LARGE SCALE GENOMIC DNA]</scope>
</reference>
<dbReference type="SUPFAM" id="SSF48695">
    <property type="entry name" value="Multiheme cytochromes"/>
    <property type="match status" value="1"/>
</dbReference>
<proteinExistence type="predicted"/>
<dbReference type="Gene3D" id="3.90.10.10">
    <property type="entry name" value="Cytochrome C3"/>
    <property type="match status" value="1"/>
</dbReference>
<protein>
    <submittedName>
        <fullName evidence="1">Uncharacterized protein</fullName>
    </submittedName>
</protein>
<dbReference type="Proteomes" id="UP000218615">
    <property type="component" value="Unassembled WGS sequence"/>
</dbReference>
<organism evidence="1 2">
    <name type="scientific">Candidatus Methanoperedens nitratireducens</name>
    <dbReference type="NCBI Taxonomy" id="1392998"/>
    <lineage>
        <taxon>Archaea</taxon>
        <taxon>Methanobacteriati</taxon>
        <taxon>Methanobacteriota</taxon>
        <taxon>Stenosarchaea group</taxon>
        <taxon>Methanomicrobia</taxon>
        <taxon>Methanosarcinales</taxon>
        <taxon>ANME-2 cluster</taxon>
        <taxon>Candidatus Methanoperedentaceae</taxon>
        <taxon>Candidatus Methanoperedens</taxon>
    </lineage>
</organism>
<dbReference type="InterPro" id="IPR036280">
    <property type="entry name" value="Multihaem_cyt_sf"/>
</dbReference>
<sequence length="207" mass="22717">MLPTYFALNRTIDVFGKNAPLLLLLSILLTAGHVNAEIPDGHKPIPCIGCHQETLGANAGDIGEEICGNCHYYKLDVSKLEAEHNPKICKACHMGNTIANGSEKEIFHNGHSAVRCTRCHTEDDFTIIKIKSDGFRCVSCHGTQVHSIHVKNLGKACPICHGSWAAGKVYRVKEASSLNKPEEVKKYEGFTAFHIIKTLINMLLGIK</sequence>
<keyword evidence="2" id="KW-1185">Reference proteome</keyword>
<evidence type="ECO:0000313" key="2">
    <source>
        <dbReference type="Proteomes" id="UP000218615"/>
    </source>
</evidence>
<accession>A0A284VSY1</accession>
<gene>
    <name evidence="1" type="ORF">MNV_660031</name>
</gene>
<evidence type="ECO:0000313" key="1">
    <source>
        <dbReference type="EMBL" id="SNQ62293.1"/>
    </source>
</evidence>